<comment type="similarity">
    <text evidence="1">Belongs to the LysR transcriptional regulatory family.</text>
</comment>
<dbReference type="AlphaFoldDB" id="A0A1J5RS28"/>
<proteinExistence type="inferred from homology"/>
<dbReference type="SUPFAM" id="SSF46785">
    <property type="entry name" value="Winged helix' DNA-binding domain"/>
    <property type="match status" value="1"/>
</dbReference>
<dbReference type="SUPFAM" id="SSF53850">
    <property type="entry name" value="Periplasmic binding protein-like II"/>
    <property type="match status" value="1"/>
</dbReference>
<name>A0A1J5RS28_9ZZZZ</name>
<dbReference type="PROSITE" id="PS50931">
    <property type="entry name" value="HTH_LYSR"/>
    <property type="match status" value="1"/>
</dbReference>
<reference evidence="6" key="1">
    <citation type="submission" date="2016-10" db="EMBL/GenBank/DDBJ databases">
        <title>Sequence of Gallionella enrichment culture.</title>
        <authorList>
            <person name="Poehlein A."/>
            <person name="Muehling M."/>
            <person name="Daniel R."/>
        </authorList>
    </citation>
    <scope>NUCLEOTIDE SEQUENCE</scope>
</reference>
<protein>
    <submittedName>
        <fullName evidence="6">Hca operon transcriptional activator</fullName>
    </submittedName>
</protein>
<dbReference type="InterPro" id="IPR005119">
    <property type="entry name" value="LysR_subst-bd"/>
</dbReference>
<organism evidence="6">
    <name type="scientific">mine drainage metagenome</name>
    <dbReference type="NCBI Taxonomy" id="410659"/>
    <lineage>
        <taxon>unclassified sequences</taxon>
        <taxon>metagenomes</taxon>
        <taxon>ecological metagenomes</taxon>
    </lineage>
</organism>
<evidence type="ECO:0000256" key="1">
    <source>
        <dbReference type="ARBA" id="ARBA00009437"/>
    </source>
</evidence>
<dbReference type="FunFam" id="1.10.10.10:FF:000001">
    <property type="entry name" value="LysR family transcriptional regulator"/>
    <property type="match status" value="1"/>
</dbReference>
<dbReference type="PRINTS" id="PR00039">
    <property type="entry name" value="HTHLYSR"/>
</dbReference>
<evidence type="ECO:0000256" key="2">
    <source>
        <dbReference type="ARBA" id="ARBA00023015"/>
    </source>
</evidence>
<dbReference type="PANTHER" id="PTHR30346:SF17">
    <property type="entry name" value="LYSR FAMILY TRANSCRIPTIONAL REGULATOR"/>
    <property type="match status" value="1"/>
</dbReference>
<evidence type="ECO:0000256" key="4">
    <source>
        <dbReference type="ARBA" id="ARBA00023163"/>
    </source>
</evidence>
<evidence type="ECO:0000256" key="3">
    <source>
        <dbReference type="ARBA" id="ARBA00023125"/>
    </source>
</evidence>
<dbReference type="GO" id="GO:0003677">
    <property type="term" value="F:DNA binding"/>
    <property type="evidence" value="ECO:0007669"/>
    <property type="project" value="UniProtKB-KW"/>
</dbReference>
<dbReference type="Gene3D" id="1.10.10.10">
    <property type="entry name" value="Winged helix-like DNA-binding domain superfamily/Winged helix DNA-binding domain"/>
    <property type="match status" value="1"/>
</dbReference>
<dbReference type="GO" id="GO:0032993">
    <property type="term" value="C:protein-DNA complex"/>
    <property type="evidence" value="ECO:0007669"/>
    <property type="project" value="TreeGrafter"/>
</dbReference>
<dbReference type="PANTHER" id="PTHR30346">
    <property type="entry name" value="TRANSCRIPTIONAL DUAL REGULATOR HCAR-RELATED"/>
    <property type="match status" value="1"/>
</dbReference>
<keyword evidence="4" id="KW-0804">Transcription</keyword>
<dbReference type="EMBL" id="MLJW01000277">
    <property type="protein sequence ID" value="OIQ90869.1"/>
    <property type="molecule type" value="Genomic_DNA"/>
</dbReference>
<evidence type="ECO:0000313" key="6">
    <source>
        <dbReference type="EMBL" id="OIQ90869.1"/>
    </source>
</evidence>
<dbReference type="InterPro" id="IPR036390">
    <property type="entry name" value="WH_DNA-bd_sf"/>
</dbReference>
<dbReference type="Gene3D" id="3.40.190.10">
    <property type="entry name" value="Periplasmic binding protein-like II"/>
    <property type="match status" value="2"/>
</dbReference>
<dbReference type="Pfam" id="PF03466">
    <property type="entry name" value="LysR_substrate"/>
    <property type="match status" value="1"/>
</dbReference>
<dbReference type="Pfam" id="PF00126">
    <property type="entry name" value="HTH_1"/>
    <property type="match status" value="1"/>
</dbReference>
<dbReference type="InterPro" id="IPR036388">
    <property type="entry name" value="WH-like_DNA-bd_sf"/>
</dbReference>
<keyword evidence="2" id="KW-0805">Transcription regulation</keyword>
<dbReference type="CDD" id="cd08414">
    <property type="entry name" value="PBP2_LTTR_aromatics_like"/>
    <property type="match status" value="1"/>
</dbReference>
<dbReference type="GO" id="GO:0003700">
    <property type="term" value="F:DNA-binding transcription factor activity"/>
    <property type="evidence" value="ECO:0007669"/>
    <property type="project" value="InterPro"/>
</dbReference>
<feature type="domain" description="HTH lysR-type" evidence="5">
    <location>
        <begin position="1"/>
        <end position="58"/>
    </location>
</feature>
<dbReference type="InterPro" id="IPR000847">
    <property type="entry name" value="LysR_HTH_N"/>
</dbReference>
<keyword evidence="3" id="KW-0238">DNA-binding</keyword>
<sequence>MELRHLRSFVTLAEELHFGRAAERLGMAQPPLSLQIQSLEAGLGVRLFERSRRHVALTEAGRLFLPEAQATLEQAERARRIAQQAARGEVGQLFIGFTGSAPFNAAMPAIISRFRRAWPGLHMVLRELSTTDQLAALAEGSLDIGFVRPGQPQETAGVETRLVLDEPLVVALPEQHPLAGRDSLAMADLAGESFILHPRAIGTGLYDKVVGLCEAAGFQPQVLLEAHQMSTMIALTATGLGVSVVPEAMRRVQVAGCRFVPLRDAGASMVLAVAHRAGDQRASVRHFMQEAMAYRGLGASPEGPDTR</sequence>
<comment type="caution">
    <text evidence="6">The sequence shown here is derived from an EMBL/GenBank/DDBJ whole genome shotgun (WGS) entry which is preliminary data.</text>
</comment>
<evidence type="ECO:0000259" key="5">
    <source>
        <dbReference type="PROSITE" id="PS50931"/>
    </source>
</evidence>
<accession>A0A1J5RS28</accession>
<gene>
    <name evidence="6" type="primary">hcaR_7</name>
    <name evidence="6" type="ORF">GALL_272060</name>
</gene>